<evidence type="ECO:0000256" key="1">
    <source>
        <dbReference type="SAM" id="Phobius"/>
    </source>
</evidence>
<keyword evidence="1" id="KW-0812">Transmembrane</keyword>
<dbReference type="Proteomes" id="UP000240206">
    <property type="component" value="Unassembled WGS sequence"/>
</dbReference>
<name>A0A2P7EAJ8_9SYNE</name>
<accession>A0A2P7EAJ8</accession>
<feature type="unsure residue" description="E or Q" evidence="2">
    <location>
        <position position="64"/>
    </location>
</feature>
<comment type="caution">
    <text evidence="2">The sequence shown here is derived from an EMBL/GenBank/DDBJ whole genome shotgun (WGS) entry which is preliminary data.</text>
</comment>
<feature type="transmembrane region" description="Helical" evidence="1">
    <location>
        <begin position="81"/>
        <end position="100"/>
    </location>
</feature>
<keyword evidence="3" id="KW-1185">Reference proteome</keyword>
<evidence type="ECO:0000313" key="3">
    <source>
        <dbReference type="Proteomes" id="UP000240206"/>
    </source>
</evidence>
<proteinExistence type="predicted"/>
<reference evidence="3" key="1">
    <citation type="submission" date="2018-03" db="EMBL/GenBank/DDBJ databases">
        <title>Ecological and genomic features of two cosmopolitan and abundant freshwater picocyanobacteria.</title>
        <authorList>
            <person name="Cabello-Yeves P.J."/>
            <person name="Picazo A."/>
            <person name="Camacho A."/>
            <person name="Callieri C."/>
            <person name="Rosselli R."/>
            <person name="Roda-Garcia J."/>
            <person name="Coutinho F.H."/>
            <person name="Rodriguez-Valera F."/>
        </authorList>
    </citation>
    <scope>NUCLEOTIDE SEQUENCE [LARGE SCALE GENOMIC DNA]</scope>
    <source>
        <strain evidence="3">Tous</strain>
    </source>
</reference>
<gene>
    <name evidence="2" type="ORF">C7K08_14165</name>
</gene>
<keyword evidence="1" id="KW-1133">Transmembrane helix</keyword>
<dbReference type="InterPro" id="IPR045781">
    <property type="entry name" value="SxtJ"/>
</dbReference>
<sequence>MNSKPKKLAQLREFGFVLAGGLSLIFAVIGPWLRNHPAPIWLWIVNSILVTFALLAPQTLAPIEKLWLRLGNVLGAINSRIILTLLFYGIFTPMGLIMRARGIDPLKRKTNQQANSYRLVSKSRPGSHMVKPW</sequence>
<organism evidence="2 3">
    <name type="scientific">Synechococcus lacustris str. Tous</name>
    <dbReference type="NCBI Taxonomy" id="1910958"/>
    <lineage>
        <taxon>Bacteria</taxon>
        <taxon>Bacillati</taxon>
        <taxon>Cyanobacteriota</taxon>
        <taxon>Cyanophyceae</taxon>
        <taxon>Synechococcales</taxon>
        <taxon>Synechococcaceae</taxon>
        <taxon>Synechococcus</taxon>
    </lineage>
</organism>
<feature type="transmembrane region" description="Helical" evidence="1">
    <location>
        <begin position="14"/>
        <end position="33"/>
    </location>
</feature>
<protein>
    <submittedName>
        <fullName evidence="2">SxtJ</fullName>
    </submittedName>
</protein>
<evidence type="ECO:0000313" key="2">
    <source>
        <dbReference type="EMBL" id="PSI00251.1"/>
    </source>
</evidence>
<dbReference type="AlphaFoldDB" id="A0A2P7EAJ8"/>
<dbReference type="Pfam" id="PF19588">
    <property type="entry name" value="SxtJ"/>
    <property type="match status" value="1"/>
</dbReference>
<feature type="transmembrane region" description="Helical" evidence="1">
    <location>
        <begin position="40"/>
        <end position="61"/>
    </location>
</feature>
<keyword evidence="1" id="KW-0472">Membrane</keyword>
<dbReference type="EMBL" id="PXVC01000191">
    <property type="protein sequence ID" value="PSI00251.1"/>
    <property type="molecule type" value="Genomic_DNA"/>
</dbReference>